<dbReference type="STRING" id="45496.SAMN04488079_11081"/>
<evidence type="ECO:0000313" key="3">
    <source>
        <dbReference type="Proteomes" id="UP000198924"/>
    </source>
</evidence>
<dbReference type="PANTHER" id="PTHR13939">
    <property type="entry name" value="NICOTINAMIDE-NUCLEOTIDE AMIDOHYDROLASE PNCC"/>
    <property type="match status" value="1"/>
</dbReference>
<dbReference type="PANTHER" id="PTHR13939:SF0">
    <property type="entry name" value="NMN AMIDOHYDROLASE-LIKE PROTEIN YFAY"/>
    <property type="match status" value="1"/>
</dbReference>
<feature type="domain" description="MoaB/Mog" evidence="1">
    <location>
        <begin position="4"/>
        <end position="164"/>
    </location>
</feature>
<name>A0A1I3ZCB2_9GAMM</name>
<dbReference type="InterPro" id="IPR036425">
    <property type="entry name" value="MoaB/Mog-like_dom_sf"/>
</dbReference>
<dbReference type="SMART" id="SM00852">
    <property type="entry name" value="MoCF_biosynth"/>
    <property type="match status" value="1"/>
</dbReference>
<sequence>MNIGALIIGDEILSGKRQDKHFSHLQSVLAKRDLELSWTLIVGDDPQQLERALRFSMSSPDLVFSFGGIGATPDDRTRQTAALVKGVDIVPHPDAIKEIEGQYGEAAYPNRILMGYLPEGSRIIPNTINRVPGFNLDNHHFMPGFPEMSWPMLEWILDTHYPHLQGLRPKSERIITITKARESDLLPTMNEIVAQYPQLKLSSLPKLGDEPQIEFSLRGDAEQIEKAMQHVIAVIEAAGFIWSDYTPGK</sequence>
<dbReference type="InterPro" id="IPR050101">
    <property type="entry name" value="CinA"/>
</dbReference>
<gene>
    <name evidence="2" type="ORF">SAMN04488079_11081</name>
</gene>
<dbReference type="SUPFAM" id="SSF53218">
    <property type="entry name" value="Molybdenum cofactor biosynthesis proteins"/>
    <property type="match status" value="1"/>
</dbReference>
<dbReference type="Pfam" id="PF00994">
    <property type="entry name" value="MoCF_biosynth"/>
    <property type="match status" value="1"/>
</dbReference>
<evidence type="ECO:0000313" key="2">
    <source>
        <dbReference type="EMBL" id="SFK41677.1"/>
    </source>
</evidence>
<organism evidence="2 3">
    <name type="scientific">Methylophaga sulfidovorans</name>
    <dbReference type="NCBI Taxonomy" id="45496"/>
    <lineage>
        <taxon>Bacteria</taxon>
        <taxon>Pseudomonadati</taxon>
        <taxon>Pseudomonadota</taxon>
        <taxon>Gammaproteobacteria</taxon>
        <taxon>Thiotrichales</taxon>
        <taxon>Piscirickettsiaceae</taxon>
        <taxon>Methylophaga</taxon>
    </lineage>
</organism>
<proteinExistence type="predicted"/>
<dbReference type="Gene3D" id="3.40.980.10">
    <property type="entry name" value="MoaB/Mog-like domain"/>
    <property type="match status" value="1"/>
</dbReference>
<keyword evidence="3" id="KW-1185">Reference proteome</keyword>
<dbReference type="Proteomes" id="UP000198924">
    <property type="component" value="Unassembled WGS sequence"/>
</dbReference>
<protein>
    <submittedName>
        <fullName evidence="2">Predicted nucleotide-utilizing enzyme</fullName>
    </submittedName>
</protein>
<accession>A0A1I3ZCB2</accession>
<evidence type="ECO:0000259" key="1">
    <source>
        <dbReference type="SMART" id="SM00852"/>
    </source>
</evidence>
<dbReference type="OrthoDB" id="9801454at2"/>
<reference evidence="3" key="1">
    <citation type="submission" date="2016-10" db="EMBL/GenBank/DDBJ databases">
        <authorList>
            <person name="Varghese N."/>
            <person name="Submissions S."/>
        </authorList>
    </citation>
    <scope>NUCLEOTIDE SEQUENCE [LARGE SCALE GENOMIC DNA]</scope>
    <source>
        <strain evidence="3">DSM 11578</strain>
    </source>
</reference>
<dbReference type="CDD" id="cd00885">
    <property type="entry name" value="cinA"/>
    <property type="match status" value="1"/>
</dbReference>
<dbReference type="RefSeq" id="WP_091714077.1">
    <property type="nucleotide sequence ID" value="NZ_FOSH01000010.1"/>
</dbReference>
<dbReference type="EMBL" id="FOSH01000010">
    <property type="protein sequence ID" value="SFK41677.1"/>
    <property type="molecule type" value="Genomic_DNA"/>
</dbReference>
<dbReference type="AlphaFoldDB" id="A0A1I3ZCB2"/>
<dbReference type="InterPro" id="IPR001453">
    <property type="entry name" value="MoaB/Mog_dom"/>
</dbReference>